<evidence type="ECO:0000256" key="4">
    <source>
        <dbReference type="SAM" id="MobiDB-lite"/>
    </source>
</evidence>
<dbReference type="PROSITE" id="PS50297">
    <property type="entry name" value="ANK_REP_REGION"/>
    <property type="match status" value="3"/>
</dbReference>
<dbReference type="PROSITE" id="PS50088">
    <property type="entry name" value="ANK_REPEAT"/>
    <property type="match status" value="7"/>
</dbReference>
<dbReference type="PANTHER" id="PTHR24123:SF33">
    <property type="entry name" value="PROTEIN HOS4"/>
    <property type="match status" value="1"/>
</dbReference>
<feature type="repeat" description="ANK" evidence="3">
    <location>
        <begin position="618"/>
        <end position="652"/>
    </location>
</feature>
<evidence type="ECO:0000313" key="5">
    <source>
        <dbReference type="EMBL" id="KAG0289504.1"/>
    </source>
</evidence>
<dbReference type="SUPFAM" id="SSF48403">
    <property type="entry name" value="Ankyrin repeat"/>
    <property type="match status" value="3"/>
</dbReference>
<dbReference type="PANTHER" id="PTHR24123">
    <property type="entry name" value="ANKYRIN REPEAT-CONTAINING"/>
    <property type="match status" value="1"/>
</dbReference>
<organism evidence="5 6">
    <name type="scientific">Linnemannia gamsii</name>
    <dbReference type="NCBI Taxonomy" id="64522"/>
    <lineage>
        <taxon>Eukaryota</taxon>
        <taxon>Fungi</taxon>
        <taxon>Fungi incertae sedis</taxon>
        <taxon>Mucoromycota</taxon>
        <taxon>Mortierellomycotina</taxon>
        <taxon>Mortierellomycetes</taxon>
        <taxon>Mortierellales</taxon>
        <taxon>Mortierellaceae</taxon>
        <taxon>Linnemannia</taxon>
    </lineage>
</organism>
<dbReference type="EMBL" id="JAAAIM010000344">
    <property type="protein sequence ID" value="KAG0289504.1"/>
    <property type="molecule type" value="Genomic_DNA"/>
</dbReference>
<evidence type="ECO:0008006" key="7">
    <source>
        <dbReference type="Google" id="ProtNLM"/>
    </source>
</evidence>
<accession>A0ABQ7K1B1</accession>
<gene>
    <name evidence="5" type="ORF">BGZ96_006964</name>
</gene>
<feature type="repeat" description="ANK" evidence="3">
    <location>
        <begin position="405"/>
        <end position="439"/>
    </location>
</feature>
<feature type="repeat" description="ANK" evidence="3">
    <location>
        <begin position="370"/>
        <end position="404"/>
    </location>
</feature>
<keyword evidence="1" id="KW-0677">Repeat</keyword>
<evidence type="ECO:0000256" key="2">
    <source>
        <dbReference type="ARBA" id="ARBA00023043"/>
    </source>
</evidence>
<feature type="repeat" description="ANK" evidence="3">
    <location>
        <begin position="583"/>
        <end position="617"/>
    </location>
</feature>
<reference evidence="5 6" key="1">
    <citation type="journal article" date="2020" name="Fungal Divers.">
        <title>Resolving the Mortierellaceae phylogeny through synthesis of multi-gene phylogenetics and phylogenomics.</title>
        <authorList>
            <person name="Vandepol N."/>
            <person name="Liber J."/>
            <person name="Desiro A."/>
            <person name="Na H."/>
            <person name="Kennedy M."/>
            <person name="Barry K."/>
            <person name="Grigoriev I.V."/>
            <person name="Miller A.N."/>
            <person name="O'Donnell K."/>
            <person name="Stajich J.E."/>
            <person name="Bonito G."/>
        </authorList>
    </citation>
    <scope>NUCLEOTIDE SEQUENCE [LARGE SCALE GENOMIC DNA]</scope>
    <source>
        <strain evidence="5 6">AD045</strain>
    </source>
</reference>
<dbReference type="Gene3D" id="1.25.40.20">
    <property type="entry name" value="Ankyrin repeat-containing domain"/>
    <property type="match status" value="4"/>
</dbReference>
<feature type="repeat" description="ANK" evidence="3">
    <location>
        <begin position="753"/>
        <end position="787"/>
    </location>
</feature>
<dbReference type="Pfam" id="PF12796">
    <property type="entry name" value="Ank_2"/>
    <property type="match status" value="5"/>
</dbReference>
<proteinExistence type="predicted"/>
<comment type="caution">
    <text evidence="5">The sequence shown here is derived from an EMBL/GenBank/DDBJ whole genome shotgun (WGS) entry which is preliminary data.</text>
</comment>
<sequence>MALQPHSLTLPSADKDLEWLKSRFGPYSVDNPPPQPMEISVRAGDYHAVAFILAMRRSSRTAAIVQTSTTAATSDRPTANTTRKDTANHPTHSSKTAYAHYKSKTTAATTTPTTRTSSYPSFALGHPKTYHDNSAHPFSLMATAATEAYRQAYAQTFPISAEYALYARPGQLKRDKSLGQNQTYLHLACQYVIQEDPSVLWNMIDILLHEGYNPMALRTDGATPLHILVQEQPETLDAIQLLVQHGADVNHATDKGLSVLHTLAHSYRPGCLEAMKLLVSLGADVKAISVHGWSVMHTFARYNAEPYDCIKYLIDHGVSVHTQTDEQCTVLHALARCIFKGEYSRASSDMLKTIKLVVEHGVDVNAKTIKQWTALHYTAKDNPEPVEALAYLLEHGADVNVIGADGWSVLHCLVRYNRTPLEGIKLLVNAGVDVNVLKARHATALHSLAKHCQDPYESFESIQVLLNAGVDVNKQGKKKWTTLHFLVYSNKKPMAALRLLLEAGATVHDKTADGWSPTHLLANSNEDPLEALKILVEYGADVNAVGKNGWSVLHSVARCTPQPLESIRFLLKCGADPTVTTHDGWSILHFLANYCLDPLESMRLLIEAGADVNAKTKSDWTSLHLVARANNQPLELFKLLLSYGADATAIGHKDWTVLHSLVRYNPEPFECIQLLLEAGADFTKKTGSDWTCMDLLTRYCPDPVPSMTLLLSKGAVLTAQSIFHVAEHHHDPVQVLNLILRHNPSGCCDLDSKGNTAMHIAVTCQKKPMPALETLLRAGADINAKGNMGRAPLHDAIERPDQQDQEELLDWMLDHGANPYQTFDEGGPMNSLLLAARTGNETCLRVLWDWIGDELTMKEIEMARSEAQGRRAREFLRKQIQRRREMNSLEPVRTLKVRRKKRHQTAATTADASTAVGISNLPLSSSPSTVTATVGVAGAASILSPDGGVSSFALGGGDHVQLGHDGSAPQLLQQTGVIHGNTGFLTVVPSYGGDNSEDEDEEEEDEDYDELVIIGHDENDTVDEEAARMRSLYEEISQLVITETRSSLCWRAAREQVLINVR</sequence>
<evidence type="ECO:0000256" key="3">
    <source>
        <dbReference type="PROSITE-ProRule" id="PRU00023"/>
    </source>
</evidence>
<feature type="compositionally biased region" description="Low complexity" evidence="4">
    <location>
        <begin position="95"/>
        <end position="120"/>
    </location>
</feature>
<evidence type="ECO:0000313" key="6">
    <source>
        <dbReference type="Proteomes" id="UP001194696"/>
    </source>
</evidence>
<dbReference type="InterPro" id="IPR051165">
    <property type="entry name" value="Multifunctional_ANK_Repeat"/>
</dbReference>
<feature type="repeat" description="ANK" evidence="3">
    <location>
        <begin position="513"/>
        <end position="547"/>
    </location>
</feature>
<feature type="region of interest" description="Disordered" evidence="4">
    <location>
        <begin position="65"/>
        <end position="120"/>
    </location>
</feature>
<dbReference type="InterPro" id="IPR036770">
    <property type="entry name" value="Ankyrin_rpt-contain_sf"/>
</dbReference>
<evidence type="ECO:0000256" key="1">
    <source>
        <dbReference type="ARBA" id="ARBA00022737"/>
    </source>
</evidence>
<feature type="repeat" description="ANK" evidence="3">
    <location>
        <begin position="220"/>
        <end position="254"/>
    </location>
</feature>
<keyword evidence="2 3" id="KW-0040">ANK repeat</keyword>
<dbReference type="InterPro" id="IPR002110">
    <property type="entry name" value="Ankyrin_rpt"/>
</dbReference>
<keyword evidence="6" id="KW-1185">Reference proteome</keyword>
<protein>
    <recommendedName>
        <fullName evidence="7">Ankyrin</fullName>
    </recommendedName>
</protein>
<dbReference type="Proteomes" id="UP001194696">
    <property type="component" value="Unassembled WGS sequence"/>
</dbReference>
<feature type="compositionally biased region" description="Polar residues" evidence="4">
    <location>
        <begin position="65"/>
        <end position="81"/>
    </location>
</feature>
<dbReference type="SMART" id="SM00248">
    <property type="entry name" value="ANK"/>
    <property type="match status" value="16"/>
</dbReference>
<name>A0ABQ7K1B1_9FUNG</name>